<dbReference type="PANTHER" id="PTHR43512">
    <property type="entry name" value="TRANSLATION FACTOR GUF1-RELATED"/>
    <property type="match status" value="1"/>
</dbReference>
<dbReference type="GO" id="GO:0003746">
    <property type="term" value="F:translation elongation factor activity"/>
    <property type="evidence" value="ECO:0007669"/>
    <property type="project" value="UniProtKB-KW"/>
</dbReference>
<keyword evidence="5" id="KW-0648">Protein biosynthesis</keyword>
<comment type="caution">
    <text evidence="9">The sequence shown here is derived from an EMBL/GenBank/DDBJ whole genome shotgun (WGS) entry which is preliminary data.</text>
</comment>
<proteinExistence type="inferred from homology"/>
<dbReference type="FunFam" id="2.40.30.10:FF:000015">
    <property type="entry name" value="Translation factor GUF1, mitochondrial"/>
    <property type="match status" value="1"/>
</dbReference>
<dbReference type="Gene3D" id="3.40.50.300">
    <property type="entry name" value="P-loop containing nucleotide triphosphate hydrolases"/>
    <property type="match status" value="1"/>
</dbReference>
<dbReference type="Pfam" id="PF03144">
    <property type="entry name" value="GTP_EFTU_D2"/>
    <property type="match status" value="1"/>
</dbReference>
<evidence type="ECO:0000256" key="2">
    <source>
        <dbReference type="ARBA" id="ARBA00022475"/>
    </source>
</evidence>
<keyword evidence="2" id="KW-1003">Cell membrane</keyword>
<dbReference type="CDD" id="cd16260">
    <property type="entry name" value="EF4_III"/>
    <property type="match status" value="1"/>
</dbReference>
<evidence type="ECO:0000256" key="7">
    <source>
        <dbReference type="ARBA" id="ARBA00023136"/>
    </source>
</evidence>
<evidence type="ECO:0000256" key="6">
    <source>
        <dbReference type="ARBA" id="ARBA00023134"/>
    </source>
</evidence>
<gene>
    <name evidence="9" type="primary">lepA</name>
    <name evidence="9" type="ORF">DCS45_06620</name>
</gene>
<evidence type="ECO:0000256" key="1">
    <source>
        <dbReference type="ARBA" id="ARBA00005454"/>
    </source>
</evidence>
<dbReference type="InterPro" id="IPR004161">
    <property type="entry name" value="EFTu-like_2"/>
</dbReference>
<dbReference type="InterPro" id="IPR027417">
    <property type="entry name" value="P-loop_NTPase"/>
</dbReference>
<dbReference type="InterPro" id="IPR006297">
    <property type="entry name" value="EF-4"/>
</dbReference>
<organism evidence="9 10">
    <name type="scientific">Roseovarius nubinhibens</name>
    <dbReference type="NCBI Taxonomy" id="314263"/>
    <lineage>
        <taxon>Bacteria</taxon>
        <taxon>Pseudomonadati</taxon>
        <taxon>Pseudomonadota</taxon>
        <taxon>Alphaproteobacteria</taxon>
        <taxon>Rhodobacterales</taxon>
        <taxon>Roseobacteraceae</taxon>
        <taxon>Roseovarius</taxon>
    </lineage>
</organism>
<keyword evidence="9" id="KW-0251">Elongation factor</keyword>
<name>A0A348WAH7_9RHOB</name>
<dbReference type="GO" id="GO:0003924">
    <property type="term" value="F:GTPase activity"/>
    <property type="evidence" value="ECO:0007669"/>
    <property type="project" value="InterPro"/>
</dbReference>
<dbReference type="FunFam" id="3.30.70.870:FF:000004">
    <property type="entry name" value="Translation factor GUF1, mitochondrial"/>
    <property type="match status" value="1"/>
</dbReference>
<comment type="similarity">
    <text evidence="1">Belongs to the TRAFAC class translation factor GTPase superfamily. Classic translation factor GTPase family. LepA subfamily.</text>
</comment>
<dbReference type="Proteomes" id="UP000264719">
    <property type="component" value="Unassembled WGS sequence"/>
</dbReference>
<dbReference type="InterPro" id="IPR031157">
    <property type="entry name" value="G_TR_CS"/>
</dbReference>
<dbReference type="EMBL" id="DMVW01000067">
    <property type="protein sequence ID" value="HAR51539.1"/>
    <property type="molecule type" value="Genomic_DNA"/>
</dbReference>
<evidence type="ECO:0000259" key="8">
    <source>
        <dbReference type="PROSITE" id="PS51722"/>
    </source>
</evidence>
<evidence type="ECO:0000256" key="3">
    <source>
        <dbReference type="ARBA" id="ARBA00022741"/>
    </source>
</evidence>
<dbReference type="SUPFAM" id="SSF52540">
    <property type="entry name" value="P-loop containing nucleoside triphosphate hydrolases"/>
    <property type="match status" value="1"/>
</dbReference>
<dbReference type="FunFam" id="3.40.50.300:FF:000078">
    <property type="entry name" value="Elongation factor 4"/>
    <property type="match status" value="1"/>
</dbReference>
<evidence type="ECO:0000256" key="4">
    <source>
        <dbReference type="ARBA" id="ARBA00022801"/>
    </source>
</evidence>
<dbReference type="NCBIfam" id="TIGR01393">
    <property type="entry name" value="lepA"/>
    <property type="match status" value="1"/>
</dbReference>
<dbReference type="HAMAP" id="MF_00071">
    <property type="entry name" value="LepA"/>
    <property type="match status" value="1"/>
</dbReference>
<sequence length="377" mass="41446">MTPLSHIRNFSIVAHIDHGKSTLADRLIQQTNTVAERDMKAQLLDSMDIERERGITIKANTVRIDYLAQDGETYVLNLIDTPGHVDFAYEVSRSMRAVEGSLLVVDSTQGVEAQTLANVYHAIEADHDLIPVLNKIDLPASDCDRVAEQIEDVIGIDASGAIAVSAKTGQGITETLEAIVKHLPAPKGDRDAPLKAMLVDSWYDSYLGVVVLVRIMDGVLKKGDQIRMMQTGARYGVDRIGVFRPAMQVVDELGPGEIGFINASIKQVRDTKVGDTITHDKKPADKPLPGFKPSQPVVFCGLFPVDSAEFEDLRDAIEKLALNDASFSYEMETSAALGFGFRCGFLGLLHLEVIRDRIEREYDIELITTAPSVIYHV</sequence>
<dbReference type="PANTHER" id="PTHR43512:SF4">
    <property type="entry name" value="TRANSLATION FACTOR GUF1 HOMOLOG, CHLOROPLASTIC"/>
    <property type="match status" value="1"/>
</dbReference>
<dbReference type="Pfam" id="PF00009">
    <property type="entry name" value="GTP_EFTU"/>
    <property type="match status" value="1"/>
</dbReference>
<dbReference type="InterPro" id="IPR005225">
    <property type="entry name" value="Small_GTP-bd"/>
</dbReference>
<dbReference type="Gene3D" id="2.40.30.10">
    <property type="entry name" value="Translation factors"/>
    <property type="match status" value="1"/>
</dbReference>
<dbReference type="CDD" id="cd03699">
    <property type="entry name" value="EF4_II"/>
    <property type="match status" value="1"/>
</dbReference>
<dbReference type="GO" id="GO:0005525">
    <property type="term" value="F:GTP binding"/>
    <property type="evidence" value="ECO:0007669"/>
    <property type="project" value="UniProtKB-KW"/>
</dbReference>
<dbReference type="GO" id="GO:0097216">
    <property type="term" value="F:guanosine tetraphosphate binding"/>
    <property type="evidence" value="ECO:0007669"/>
    <property type="project" value="UniProtKB-ARBA"/>
</dbReference>
<dbReference type="PROSITE" id="PS00301">
    <property type="entry name" value="G_TR_1"/>
    <property type="match status" value="1"/>
</dbReference>
<accession>A0A348WAH7</accession>
<dbReference type="Gene3D" id="3.30.70.870">
    <property type="entry name" value="Elongation Factor G (Translational Gtpase), domain 3"/>
    <property type="match status" value="1"/>
</dbReference>
<reference evidence="9 10" key="1">
    <citation type="journal article" date="2018" name="Nat. Biotechnol.">
        <title>A standardized bacterial taxonomy based on genome phylogeny substantially revises the tree of life.</title>
        <authorList>
            <person name="Parks D.H."/>
            <person name="Chuvochina M."/>
            <person name="Waite D.W."/>
            <person name="Rinke C."/>
            <person name="Skarshewski A."/>
            <person name="Chaumeil P.A."/>
            <person name="Hugenholtz P."/>
        </authorList>
    </citation>
    <scope>NUCLEOTIDE SEQUENCE [LARGE SCALE GENOMIC DNA]</scope>
    <source>
        <strain evidence="9">UBA9169</strain>
    </source>
</reference>
<dbReference type="InterPro" id="IPR035647">
    <property type="entry name" value="EFG_III/V"/>
</dbReference>
<dbReference type="AlphaFoldDB" id="A0A348WAH7"/>
<dbReference type="InterPro" id="IPR000795">
    <property type="entry name" value="T_Tr_GTP-bd_dom"/>
</dbReference>
<dbReference type="GO" id="GO:0045727">
    <property type="term" value="P:positive regulation of translation"/>
    <property type="evidence" value="ECO:0007669"/>
    <property type="project" value="TreeGrafter"/>
</dbReference>
<keyword evidence="6" id="KW-0342">GTP-binding</keyword>
<evidence type="ECO:0000313" key="9">
    <source>
        <dbReference type="EMBL" id="HAR51539.1"/>
    </source>
</evidence>
<dbReference type="SUPFAM" id="SSF54980">
    <property type="entry name" value="EF-G C-terminal domain-like"/>
    <property type="match status" value="1"/>
</dbReference>
<evidence type="ECO:0000313" key="10">
    <source>
        <dbReference type="Proteomes" id="UP000264719"/>
    </source>
</evidence>
<feature type="domain" description="Tr-type G" evidence="8">
    <location>
        <begin position="5"/>
        <end position="187"/>
    </location>
</feature>
<dbReference type="GO" id="GO:0043022">
    <property type="term" value="F:ribosome binding"/>
    <property type="evidence" value="ECO:0007669"/>
    <property type="project" value="TreeGrafter"/>
</dbReference>
<feature type="non-terminal residue" evidence="9">
    <location>
        <position position="377"/>
    </location>
</feature>
<keyword evidence="7" id="KW-0472">Membrane</keyword>
<protein>
    <submittedName>
        <fullName evidence="9">Elongation factor 4</fullName>
    </submittedName>
</protein>
<keyword evidence="4" id="KW-0378">Hydrolase</keyword>
<dbReference type="PROSITE" id="PS51722">
    <property type="entry name" value="G_TR_2"/>
    <property type="match status" value="1"/>
</dbReference>
<dbReference type="PRINTS" id="PR00315">
    <property type="entry name" value="ELONGATNFCT"/>
</dbReference>
<dbReference type="CDD" id="cd01890">
    <property type="entry name" value="LepA"/>
    <property type="match status" value="1"/>
</dbReference>
<evidence type="ECO:0000256" key="5">
    <source>
        <dbReference type="ARBA" id="ARBA00022917"/>
    </source>
</evidence>
<keyword evidence="3" id="KW-0547">Nucleotide-binding</keyword>
<dbReference type="NCBIfam" id="TIGR00231">
    <property type="entry name" value="small_GTP"/>
    <property type="match status" value="1"/>
</dbReference>